<dbReference type="InterPro" id="IPR057670">
    <property type="entry name" value="SH3_retrovirus"/>
</dbReference>
<dbReference type="Gene3D" id="4.10.60.10">
    <property type="entry name" value="Zinc finger, CCHC-type"/>
    <property type="match status" value="1"/>
</dbReference>
<keyword evidence="2" id="KW-0175">Coiled coil</keyword>
<keyword evidence="1" id="KW-0862">Zinc</keyword>
<accession>A0A6L2P3V0</accession>
<feature type="compositionally biased region" description="Polar residues" evidence="3">
    <location>
        <begin position="88"/>
        <end position="99"/>
    </location>
</feature>
<dbReference type="GO" id="GO:0008270">
    <property type="term" value="F:zinc ion binding"/>
    <property type="evidence" value="ECO:0007669"/>
    <property type="project" value="UniProtKB-KW"/>
</dbReference>
<dbReference type="PANTHER" id="PTHR11439:SF517">
    <property type="entry name" value="CYSTEINE-RICH RLK (RECEPTOR-LIKE PROTEIN KINASE) 8"/>
    <property type="match status" value="1"/>
</dbReference>
<feature type="domain" description="CCHC-type" evidence="4">
    <location>
        <begin position="1001"/>
        <end position="1017"/>
    </location>
</feature>
<evidence type="ECO:0000256" key="2">
    <source>
        <dbReference type="SAM" id="Coils"/>
    </source>
</evidence>
<dbReference type="CDD" id="cd09272">
    <property type="entry name" value="RNase_HI_RT_Ty1"/>
    <property type="match status" value="1"/>
</dbReference>
<keyword evidence="1" id="KW-0863">Zinc-finger</keyword>
<organism evidence="5">
    <name type="scientific">Tanacetum cinerariifolium</name>
    <name type="common">Dalmatian daisy</name>
    <name type="synonym">Chrysanthemum cinerariifolium</name>
    <dbReference type="NCBI Taxonomy" id="118510"/>
    <lineage>
        <taxon>Eukaryota</taxon>
        <taxon>Viridiplantae</taxon>
        <taxon>Streptophyta</taxon>
        <taxon>Embryophyta</taxon>
        <taxon>Tracheophyta</taxon>
        <taxon>Spermatophyta</taxon>
        <taxon>Magnoliopsida</taxon>
        <taxon>eudicotyledons</taxon>
        <taxon>Gunneridae</taxon>
        <taxon>Pentapetalae</taxon>
        <taxon>asterids</taxon>
        <taxon>campanulids</taxon>
        <taxon>Asterales</taxon>
        <taxon>Asteraceae</taxon>
        <taxon>Asteroideae</taxon>
        <taxon>Anthemideae</taxon>
        <taxon>Anthemidinae</taxon>
        <taxon>Tanacetum</taxon>
    </lineage>
</organism>
<feature type="compositionally biased region" description="Polar residues" evidence="3">
    <location>
        <begin position="960"/>
        <end position="973"/>
    </location>
</feature>
<dbReference type="SMART" id="SM00343">
    <property type="entry name" value="ZnF_C2HC"/>
    <property type="match status" value="1"/>
</dbReference>
<feature type="compositionally biased region" description="Basic and acidic residues" evidence="3">
    <location>
        <begin position="974"/>
        <end position="993"/>
    </location>
</feature>
<name>A0A6L2P3V0_TANCI</name>
<reference evidence="5" key="1">
    <citation type="journal article" date="2019" name="Sci. Rep.">
        <title>Draft genome of Tanacetum cinerariifolium, the natural source of mosquito coil.</title>
        <authorList>
            <person name="Yamashiro T."/>
            <person name="Shiraishi A."/>
            <person name="Satake H."/>
            <person name="Nakayama K."/>
        </authorList>
    </citation>
    <scope>NUCLEOTIDE SEQUENCE</scope>
</reference>
<sequence>VVATACYTQNRSLIHTRHHKTPYELVHNKKPDLTFFRVFGALCYPTSDSEDLGKLQPTADTGIFVGYAPSRKRYRIYNKKTRLQAPVTSAGTPLSTTIDQDAPSPHISPSSLTLQSHNLPPGNLILKPHHHGISAQPNRHTFYNHFIISTNEARITHLIMLLAIPLDRVGNSTQPDCVMIIALKWIYKVKLDEFGDVLKNKARLVAKGYRQEDGIDFEKSFAPVAQEVYVSQLEGFVDPDHPTHVYHLKKALYGLKQAPRASYDTLSIFLLDNNFSKGAIDPTLFTRKTSKHILLVQIYVDDIIFASTDPKDCDMFSNETSSKFQISMMGQMSFFLGLQVSQSLGGIFINQSKFALEILKKFGMDSCDSVDTPMVDRLKLDEDLSGIPVDQTCFRSMVGSLMYLTASRPDLVFVVCMCARYQAKPTKKHLEALKRVFRSTSGSAQFLGDKLVSWSFKKQQSTATSTTEAKYIAMSGCCAQILWMRSQLTDYGFDFNKIPMYCDNRSAIALCCNNVQHSSALFPDTEEKSSVKQHNFPSMILQKIMWNLRIRYREVAHQSDLVSHTLVTQSITTTLSIENGLRFDRCVLDYDLLEMFLVAFCLTCSRLRFDRCVLDCGLPEIDPTLFTLKTDVDHAGCQDIRRSTSGSAQFLGDKLVSWSSKKQQSTTISTTEAEYIAIAIALCYNNVQHSRSKHIDIRHHFIREQVEKGVVELYFVSTDYQLADIFTKALPQQRFEFILPRLDTMADVTAPTGQAPTMAQKPDNIFTILEATRKEYLANVVNHRWFLAGEPARKPNPTAQKVQINILQYLIHVHMCKDVPTKMMKMFLLVENLRQQNPDNREDNWSRQDESRRDYGWFDNANSVVVSGQIRGSEYGEQDKKAAILYEYETFKATEGEQLLDTYLRYLHQNQGDVNDALGYKKKAVVVNSDPLALVDEKTKITALLAKAFNRKKYYVKPTNNNLRTSSASSSANKKPEYVKSVEKKEDKKNDEKKRDMSKVKCYNCKKEGHFAKDCKKAKVKDYNYYKTKMLLAKKDSDEQVILAEDQAWMESSSDSDQKINANMVFMAKIEKVLLDLDESSSSAEETIAEVAYYTSESESESEYETSEYYDHSTNYGLFVNDNDDQEIFHDAIEFASENFNKNHIKFNHQIAKCQKRIEKANQQRKDLENQNKDLQDKYDVLINQVNTFEGKNNEFNEQMKVLNEKNADLLAQTEVLQDQLKTKHVVIDTHIECQAQYARLEEERYEYMIRYSALCDNNKEHRKKIDEQEILFDKMSRQLVEMNNNMLRLQEKILEKETKVSKLEGCVSNKNLEIKKCLERLNDCENKLHKIRQMNQTIHMIMPSKDNLYNGKKGICFENPSYFGKAKDLRPSLYDEMVIGVEIINQDFEKTDSPFQQTSSLKPYVPTVILEKIIIDLEDEVIMKSSTMNVETSNVEIPSQEEEVFHESSKSFLEESSLSSLNDDVQQSPEEIKDHPLHKIIGDPKSSVRTRGQLANSCLFSCLLSSIEPDNMVEALRDADWVSAMQDELDQFARLKVWRLVPRPKGFVSKQYPDHVYALDKALYGLKQEPRAWPHIIFATCMCARYQANPNEHHVSAVKRIFRYLKGTINLGLWYLKDSGFDLTAYSDANHA</sequence>
<dbReference type="InterPro" id="IPR001878">
    <property type="entry name" value="Znf_CCHC"/>
</dbReference>
<feature type="region of interest" description="Disordered" evidence="3">
    <location>
        <begin position="960"/>
        <end position="993"/>
    </location>
</feature>
<dbReference type="Pfam" id="PF07727">
    <property type="entry name" value="RVT_2"/>
    <property type="match status" value="1"/>
</dbReference>
<dbReference type="PROSITE" id="PS50158">
    <property type="entry name" value="ZF_CCHC"/>
    <property type="match status" value="1"/>
</dbReference>
<dbReference type="InterPro" id="IPR043502">
    <property type="entry name" value="DNA/RNA_pol_sf"/>
</dbReference>
<evidence type="ECO:0000256" key="3">
    <source>
        <dbReference type="SAM" id="MobiDB-lite"/>
    </source>
</evidence>
<gene>
    <name evidence="5" type="ORF">Tci_064247</name>
</gene>
<comment type="caution">
    <text evidence="5">The sequence shown here is derived from an EMBL/GenBank/DDBJ whole genome shotgun (WGS) entry which is preliminary data.</text>
</comment>
<evidence type="ECO:0000313" key="5">
    <source>
        <dbReference type="EMBL" id="GEU92269.1"/>
    </source>
</evidence>
<dbReference type="PANTHER" id="PTHR11439">
    <property type="entry name" value="GAG-POL-RELATED RETROTRANSPOSON"/>
    <property type="match status" value="1"/>
</dbReference>
<keyword evidence="1" id="KW-0479">Metal-binding</keyword>
<evidence type="ECO:0000259" key="4">
    <source>
        <dbReference type="PROSITE" id="PS50158"/>
    </source>
</evidence>
<evidence type="ECO:0000256" key="1">
    <source>
        <dbReference type="PROSITE-ProRule" id="PRU00047"/>
    </source>
</evidence>
<dbReference type="Pfam" id="PF00098">
    <property type="entry name" value="zf-CCHC"/>
    <property type="match status" value="1"/>
</dbReference>
<proteinExistence type="predicted"/>
<dbReference type="SUPFAM" id="SSF56672">
    <property type="entry name" value="DNA/RNA polymerases"/>
    <property type="match status" value="1"/>
</dbReference>
<feature type="coiled-coil region" evidence="2">
    <location>
        <begin position="1144"/>
        <end position="1220"/>
    </location>
</feature>
<protein>
    <submittedName>
        <fullName evidence="5">Retrovirus-related Pol polyprotein from transposon TNT 1-94</fullName>
    </submittedName>
</protein>
<dbReference type="GO" id="GO:0003676">
    <property type="term" value="F:nucleic acid binding"/>
    <property type="evidence" value="ECO:0007669"/>
    <property type="project" value="InterPro"/>
</dbReference>
<feature type="coiled-coil region" evidence="2">
    <location>
        <begin position="1259"/>
        <end position="1335"/>
    </location>
</feature>
<feature type="non-terminal residue" evidence="5">
    <location>
        <position position="1"/>
    </location>
</feature>
<dbReference type="SUPFAM" id="SSF57756">
    <property type="entry name" value="Retrovirus zinc finger-like domains"/>
    <property type="match status" value="1"/>
</dbReference>
<dbReference type="Pfam" id="PF25597">
    <property type="entry name" value="SH3_retrovirus"/>
    <property type="match status" value="1"/>
</dbReference>
<dbReference type="EMBL" id="BKCJ010010590">
    <property type="protein sequence ID" value="GEU92269.1"/>
    <property type="molecule type" value="Genomic_DNA"/>
</dbReference>
<dbReference type="InterPro" id="IPR013103">
    <property type="entry name" value="RVT_2"/>
</dbReference>
<feature type="region of interest" description="Disordered" evidence="3">
    <location>
        <begin position="88"/>
        <end position="110"/>
    </location>
</feature>
<dbReference type="InterPro" id="IPR036875">
    <property type="entry name" value="Znf_CCHC_sf"/>
</dbReference>